<evidence type="ECO:0000256" key="13">
    <source>
        <dbReference type="ARBA" id="ARBA00023054"/>
    </source>
</evidence>
<evidence type="ECO:0000256" key="3">
    <source>
        <dbReference type="ARBA" id="ARBA00004496"/>
    </source>
</evidence>
<dbReference type="InterPro" id="IPR044974">
    <property type="entry name" value="Disease_R_plants"/>
</dbReference>
<accession>A0A6N2BDK9</accession>
<evidence type="ECO:0000256" key="10">
    <source>
        <dbReference type="ARBA" id="ARBA00022741"/>
    </source>
</evidence>
<gene>
    <name evidence="18" type="ORF">EJD97_014554</name>
</gene>
<dbReference type="Pfam" id="PF23598">
    <property type="entry name" value="LRR_14"/>
    <property type="match status" value="1"/>
</dbReference>
<sequence length="806" mass="93122">MKQLIIGLNDDDDKCCRAKFDKVSQHVIQVTHSVNEELIINNINCQEKADENSDVSPRLDDSIRENVMEGYNEERKNMVERLTKSSGANKLQVVSVVGMAGIGKTTFTKTILFDNYIKRIFHIRGWITVSNNYDLKKLLQLLLHDVIKMEGKNYAEMDIGQLASHVKLGLQGQRYLIVVDDIWSNQDWDTISHWFPDCGNKSRILLTSRDNKVGEYAATNPKDGLVLMRPLTQDESRNLFYHRAFGENYSIRGSNIDEFEKVGEKVITNCKGLPLMITAVAGILCSKSKLDEWMEVAKSVSSLVNDDAYKQCLKVVALSYDNLPSLMKACFLHFGVFPRAHVISVKKLIRLWIAEGLINLKGVDEFEQVGARVLHDLIGKSVVIVDKRGLNGKIKTCRIHDIFHDFCLKEGESQNLLHVVGSDSTTNTVISQLYNDSRWISIQSENRIILNSRIEARSLYNINNNTYFSKEVFLFKLLRVLNLEDHYTQRLSIVTRDLVCLRYLSVLTRETCMDLSITNLWNLQTLILTVRPPYLVHRVVTFPEEIWQMTQLRHLYARGISLSSPGEKVLGNLQRVFGLSPSCCTKEIFEGIKKVKKLTIRETKQEYPTDVKWIDNLKYLQDLESLSIETKEMLITMDNPRSFSFTSPYYFPQKLKKLKLNNTYLPWKYMSVISKLPELEVLKLKRDSFRGHEWKATQQTGFPKLRFLLLAKINLNKWKTTIGSHDHFPSLERVNITDCKYLKKIPKGFADSKKLEMIELHKCDRSLVTFVKKIQKKHEYLGRNKLKVIAFGTESLEEQWNRLMKK</sequence>
<evidence type="ECO:0000259" key="17">
    <source>
        <dbReference type="Pfam" id="PF23598"/>
    </source>
</evidence>
<evidence type="ECO:0000256" key="14">
    <source>
        <dbReference type="ARBA" id="ARBA00023136"/>
    </source>
</evidence>
<dbReference type="PRINTS" id="PR00364">
    <property type="entry name" value="DISEASERSIST"/>
</dbReference>
<dbReference type="Gene3D" id="3.80.10.10">
    <property type="entry name" value="Ribonuclease Inhibitor"/>
    <property type="match status" value="1"/>
</dbReference>
<evidence type="ECO:0000256" key="6">
    <source>
        <dbReference type="ARBA" id="ARBA00022490"/>
    </source>
</evidence>
<comment type="subcellular location">
    <subcellularLocation>
        <location evidence="2">Cell membrane</location>
        <topology evidence="2">Peripheral membrane protein</topology>
        <orientation evidence="2">Cytoplasmic side</orientation>
    </subcellularLocation>
    <subcellularLocation>
        <location evidence="3">Cytoplasm</location>
    </subcellularLocation>
</comment>
<evidence type="ECO:0000256" key="5">
    <source>
        <dbReference type="ARBA" id="ARBA00022475"/>
    </source>
</evidence>
<dbReference type="GO" id="GO:0005524">
    <property type="term" value="F:ATP binding"/>
    <property type="evidence" value="ECO:0007669"/>
    <property type="project" value="UniProtKB-KW"/>
</dbReference>
<dbReference type="GO" id="GO:0043531">
    <property type="term" value="F:ADP binding"/>
    <property type="evidence" value="ECO:0007669"/>
    <property type="project" value="InterPro"/>
</dbReference>
<protein>
    <submittedName>
        <fullName evidence="18">Uncharacterized protein</fullName>
    </submittedName>
</protein>
<dbReference type="FunFam" id="1.10.10.10:FF:000322">
    <property type="entry name" value="Probable disease resistance protein At1g63360"/>
    <property type="match status" value="1"/>
</dbReference>
<keyword evidence="5" id="KW-1003">Cell membrane</keyword>
<keyword evidence="7" id="KW-0433">Leucine-rich repeat</keyword>
<dbReference type="InterPro" id="IPR058922">
    <property type="entry name" value="WHD_DRP"/>
</dbReference>
<keyword evidence="12" id="KW-0067">ATP-binding</keyword>
<proteinExistence type="inferred from homology"/>
<keyword evidence="10" id="KW-0547">Nucleotide-binding</keyword>
<dbReference type="Pfam" id="PF23559">
    <property type="entry name" value="WHD_DRP"/>
    <property type="match status" value="1"/>
</dbReference>
<evidence type="ECO:0000256" key="11">
    <source>
        <dbReference type="ARBA" id="ARBA00022821"/>
    </source>
</evidence>
<comment type="similarity">
    <text evidence="4">Belongs to the disease resistance NB-LRR family.</text>
</comment>
<dbReference type="SUPFAM" id="SSF52540">
    <property type="entry name" value="P-loop containing nucleoside triphosphate hydrolases"/>
    <property type="match status" value="1"/>
</dbReference>
<dbReference type="InterPro" id="IPR042197">
    <property type="entry name" value="Apaf_helical"/>
</dbReference>
<evidence type="ECO:0000256" key="8">
    <source>
        <dbReference type="ARBA" id="ARBA00022667"/>
    </source>
</evidence>
<evidence type="ECO:0000259" key="15">
    <source>
        <dbReference type="Pfam" id="PF00931"/>
    </source>
</evidence>
<keyword evidence="6" id="KW-0963">Cytoplasm</keyword>
<dbReference type="Gene3D" id="3.40.50.300">
    <property type="entry name" value="P-loop containing nucleotide triphosphate hydrolases"/>
    <property type="match status" value="1"/>
</dbReference>
<evidence type="ECO:0000256" key="2">
    <source>
        <dbReference type="ARBA" id="ARBA00004413"/>
    </source>
</evidence>
<dbReference type="InterPro" id="IPR002182">
    <property type="entry name" value="NB-ARC"/>
</dbReference>
<evidence type="ECO:0000256" key="4">
    <source>
        <dbReference type="ARBA" id="ARBA00008894"/>
    </source>
</evidence>
<dbReference type="PANTHER" id="PTHR23155:SF1152">
    <property type="entry name" value="AAA+ ATPASE DOMAIN-CONTAINING PROTEIN"/>
    <property type="match status" value="1"/>
</dbReference>
<dbReference type="InterPro" id="IPR027417">
    <property type="entry name" value="P-loop_NTPase"/>
</dbReference>
<dbReference type="GO" id="GO:0051607">
    <property type="term" value="P:defense response to virus"/>
    <property type="evidence" value="ECO:0007669"/>
    <property type="project" value="UniProtKB-ARBA"/>
</dbReference>
<keyword evidence="13" id="KW-0175">Coiled coil</keyword>
<dbReference type="GO" id="GO:0005886">
    <property type="term" value="C:plasma membrane"/>
    <property type="evidence" value="ECO:0007669"/>
    <property type="project" value="UniProtKB-SubCell"/>
</dbReference>
<keyword evidence="14" id="KW-0472">Membrane</keyword>
<dbReference type="GO" id="GO:0005737">
    <property type="term" value="C:cytoplasm"/>
    <property type="evidence" value="ECO:0007669"/>
    <property type="project" value="UniProtKB-SubCell"/>
</dbReference>
<evidence type="ECO:0000313" key="18">
    <source>
        <dbReference type="EMBL" id="TMW91269.1"/>
    </source>
</evidence>
<dbReference type="EMBL" id="RXGB01003773">
    <property type="protein sequence ID" value="TMW91269.1"/>
    <property type="molecule type" value="Genomic_DNA"/>
</dbReference>
<dbReference type="PANTHER" id="PTHR23155">
    <property type="entry name" value="DISEASE RESISTANCE PROTEIN RP"/>
    <property type="match status" value="1"/>
</dbReference>
<feature type="domain" description="Disease resistance R13L4/SHOC-2-like LRR" evidence="17">
    <location>
        <begin position="456"/>
        <end position="743"/>
    </location>
</feature>
<dbReference type="SUPFAM" id="SSF52058">
    <property type="entry name" value="L domain-like"/>
    <property type="match status" value="1"/>
</dbReference>
<feature type="domain" description="NB-ARC" evidence="15">
    <location>
        <begin position="77"/>
        <end position="247"/>
    </location>
</feature>
<keyword evidence="9" id="KW-0677">Repeat</keyword>
<dbReference type="FunFam" id="3.40.50.300:FF:001091">
    <property type="entry name" value="Probable disease resistance protein At1g61300"/>
    <property type="match status" value="1"/>
</dbReference>
<dbReference type="InterPro" id="IPR032675">
    <property type="entry name" value="LRR_dom_sf"/>
</dbReference>
<keyword evidence="11" id="KW-0611">Plant defense</keyword>
<keyword evidence="8" id="KW-0381">Hypersensitive response</keyword>
<evidence type="ECO:0000256" key="12">
    <source>
        <dbReference type="ARBA" id="ARBA00022840"/>
    </source>
</evidence>
<evidence type="ECO:0000256" key="9">
    <source>
        <dbReference type="ARBA" id="ARBA00022737"/>
    </source>
</evidence>
<comment type="function">
    <text evidence="1">Confers resistance to late blight (Phytophthora infestans) races carrying the avirulence gene Avr1. Resistance proteins guard the plant against pathogens that contain an appropriate avirulence protein via an indirect interaction with this avirulence protein. That triggers a defense system including the hypersensitive response, which restricts the pathogen growth.</text>
</comment>
<dbReference type="InterPro" id="IPR055414">
    <property type="entry name" value="LRR_R13L4/SHOC2-like"/>
</dbReference>
<feature type="domain" description="Disease resistance protein winged helix" evidence="16">
    <location>
        <begin position="336"/>
        <end position="406"/>
    </location>
</feature>
<dbReference type="AlphaFoldDB" id="A0A6N2BDK9"/>
<comment type="caution">
    <text evidence="18">The sequence shown here is derived from an EMBL/GenBank/DDBJ whole genome shotgun (WGS) entry which is preliminary data.</text>
</comment>
<dbReference type="GO" id="GO:0009626">
    <property type="term" value="P:plant-type hypersensitive response"/>
    <property type="evidence" value="ECO:0007669"/>
    <property type="project" value="UniProtKB-KW"/>
</dbReference>
<dbReference type="Pfam" id="PF00931">
    <property type="entry name" value="NB-ARC"/>
    <property type="match status" value="1"/>
</dbReference>
<reference evidence="18" key="1">
    <citation type="submission" date="2019-05" db="EMBL/GenBank/DDBJ databases">
        <title>The de novo reference genome and transcriptome assemblies of the wild tomato species Solanum chilense.</title>
        <authorList>
            <person name="Stam R."/>
            <person name="Nosenko T."/>
            <person name="Hoerger A.C."/>
            <person name="Stephan W."/>
            <person name="Seidel M.A."/>
            <person name="Kuhn J.M.M."/>
            <person name="Haberer G."/>
            <person name="Tellier A."/>
        </authorList>
    </citation>
    <scope>NUCLEOTIDE SEQUENCE</scope>
    <source>
        <tissue evidence="18">Mature leaves</tissue>
    </source>
</reference>
<dbReference type="Gene3D" id="1.10.8.430">
    <property type="entry name" value="Helical domain of apoptotic protease-activating factors"/>
    <property type="match status" value="1"/>
</dbReference>
<dbReference type="InterPro" id="IPR036388">
    <property type="entry name" value="WH-like_DNA-bd_sf"/>
</dbReference>
<organism evidence="18">
    <name type="scientific">Solanum chilense</name>
    <name type="common">Tomato</name>
    <name type="synonym">Lycopersicon chilense</name>
    <dbReference type="NCBI Taxonomy" id="4083"/>
    <lineage>
        <taxon>Eukaryota</taxon>
        <taxon>Viridiplantae</taxon>
        <taxon>Streptophyta</taxon>
        <taxon>Embryophyta</taxon>
        <taxon>Tracheophyta</taxon>
        <taxon>Spermatophyta</taxon>
        <taxon>Magnoliopsida</taxon>
        <taxon>eudicotyledons</taxon>
        <taxon>Gunneridae</taxon>
        <taxon>Pentapetalae</taxon>
        <taxon>asterids</taxon>
        <taxon>lamiids</taxon>
        <taxon>Solanales</taxon>
        <taxon>Solanaceae</taxon>
        <taxon>Solanoideae</taxon>
        <taxon>Solaneae</taxon>
        <taxon>Solanum</taxon>
        <taxon>Solanum subgen. Lycopersicon</taxon>
    </lineage>
</organism>
<evidence type="ECO:0000256" key="1">
    <source>
        <dbReference type="ARBA" id="ARBA00002074"/>
    </source>
</evidence>
<evidence type="ECO:0000256" key="7">
    <source>
        <dbReference type="ARBA" id="ARBA00022614"/>
    </source>
</evidence>
<dbReference type="Gene3D" id="1.10.10.10">
    <property type="entry name" value="Winged helix-like DNA-binding domain superfamily/Winged helix DNA-binding domain"/>
    <property type="match status" value="1"/>
</dbReference>
<name>A0A6N2BDK9_SOLCI</name>
<evidence type="ECO:0000259" key="16">
    <source>
        <dbReference type="Pfam" id="PF23559"/>
    </source>
</evidence>